<dbReference type="AlphaFoldDB" id="A0A6I4U0P5"/>
<dbReference type="OrthoDB" id="7594769at2"/>
<feature type="region of interest" description="Disordered" evidence="1">
    <location>
        <begin position="202"/>
        <end position="227"/>
    </location>
</feature>
<dbReference type="Proteomes" id="UP000429229">
    <property type="component" value="Unassembled WGS sequence"/>
</dbReference>
<dbReference type="RefSeq" id="WP_160616278.1">
    <property type="nucleotide sequence ID" value="NZ_WTYR01000001.1"/>
</dbReference>
<comment type="caution">
    <text evidence="2">The sequence shown here is derived from an EMBL/GenBank/DDBJ whole genome shotgun (WGS) entry which is preliminary data.</text>
</comment>
<dbReference type="EMBL" id="WTYR01000001">
    <property type="protein sequence ID" value="MXP09599.1"/>
    <property type="molecule type" value="Genomic_DNA"/>
</dbReference>
<evidence type="ECO:0000313" key="3">
    <source>
        <dbReference type="Proteomes" id="UP000429229"/>
    </source>
</evidence>
<evidence type="ECO:0000313" key="2">
    <source>
        <dbReference type="EMBL" id="MXP09599.1"/>
    </source>
</evidence>
<evidence type="ECO:0000256" key="1">
    <source>
        <dbReference type="SAM" id="MobiDB-lite"/>
    </source>
</evidence>
<reference evidence="2 3" key="1">
    <citation type="submission" date="2019-12" db="EMBL/GenBank/DDBJ databases">
        <title>Genomic-based taxomic classification of the family Erythrobacteraceae.</title>
        <authorList>
            <person name="Xu L."/>
        </authorList>
    </citation>
    <scope>NUCLEOTIDE SEQUENCE [LARGE SCALE GENOMIC DNA]</scope>
    <source>
        <strain evidence="2 3">LMG 29519</strain>
    </source>
</reference>
<protein>
    <submittedName>
        <fullName evidence="2">Uncharacterized protein</fullName>
    </submittedName>
</protein>
<organism evidence="2 3">
    <name type="scientific">Alteriqipengyuania halimionae</name>
    <dbReference type="NCBI Taxonomy" id="1926630"/>
    <lineage>
        <taxon>Bacteria</taxon>
        <taxon>Pseudomonadati</taxon>
        <taxon>Pseudomonadota</taxon>
        <taxon>Alphaproteobacteria</taxon>
        <taxon>Sphingomonadales</taxon>
        <taxon>Erythrobacteraceae</taxon>
        <taxon>Alteriqipengyuania</taxon>
    </lineage>
</organism>
<name>A0A6I4U0P5_9SPHN</name>
<sequence>MATITHTAPAADEVKIDRTMVLDPAELWSDIESCPDWPIVSAANLQHMQIVKGEATAEARLDTIGRLLNGSARQLREPTQSEREAEFDRVFDPAKAPLPRWRGLGLTFGPRKLLTEEDASLIVEAAHLRAYLRKLSTHEAKRAEEAERREIDRAQRTLDGYADHQRRDLAELSDLSEAAARHEQRIADERAFHRVAEIRQSLSRGHDEAAQAARELGVKPPEAPQVD</sequence>
<accession>A0A6I4U0P5</accession>
<proteinExistence type="predicted"/>
<gene>
    <name evidence="2" type="ORF">GRI68_05355</name>
</gene>
<keyword evidence="3" id="KW-1185">Reference proteome</keyword>